<evidence type="ECO:0000313" key="1">
    <source>
        <dbReference type="EMBL" id="CAD1470136.1"/>
    </source>
</evidence>
<dbReference type="Proteomes" id="UP000752696">
    <property type="component" value="Unassembled WGS sequence"/>
</dbReference>
<comment type="caution">
    <text evidence="1">The sequence shown here is derived from an EMBL/GenBank/DDBJ whole genome shotgun (WGS) entry which is preliminary data.</text>
</comment>
<accession>A0A6V7GZT5</accession>
<organism evidence="1 2">
    <name type="scientific">Heterotrigona itama</name>
    <dbReference type="NCBI Taxonomy" id="395501"/>
    <lineage>
        <taxon>Eukaryota</taxon>
        <taxon>Metazoa</taxon>
        <taxon>Ecdysozoa</taxon>
        <taxon>Arthropoda</taxon>
        <taxon>Hexapoda</taxon>
        <taxon>Insecta</taxon>
        <taxon>Pterygota</taxon>
        <taxon>Neoptera</taxon>
        <taxon>Endopterygota</taxon>
        <taxon>Hymenoptera</taxon>
        <taxon>Apocrita</taxon>
        <taxon>Aculeata</taxon>
        <taxon>Apoidea</taxon>
        <taxon>Anthophila</taxon>
        <taxon>Apidae</taxon>
        <taxon>Heterotrigona</taxon>
    </lineage>
</organism>
<keyword evidence="2" id="KW-1185">Reference proteome</keyword>
<dbReference type="EMBL" id="CAJDYZ010003450">
    <property type="protein sequence ID" value="CAD1470136.1"/>
    <property type="molecule type" value="Genomic_DNA"/>
</dbReference>
<reference evidence="1" key="1">
    <citation type="submission" date="2020-07" db="EMBL/GenBank/DDBJ databases">
        <authorList>
            <person name="Nazaruddin N."/>
        </authorList>
    </citation>
    <scope>NUCLEOTIDE SEQUENCE</scope>
</reference>
<proteinExistence type="predicted"/>
<gene>
    <name evidence="1" type="ORF">MHI_LOCUS178275</name>
</gene>
<sequence length="91" mass="10161">MLCESIMNCVFEYATTFCNIVDIIITCTLVQSMEWETVIKESKEPSCPSLTTFLPVGVLLTFSQFESNGAARLSFLLVAAQSRHFVVSPFQ</sequence>
<protein>
    <submittedName>
        <fullName evidence="1">Uncharacterized protein</fullName>
    </submittedName>
</protein>
<evidence type="ECO:0000313" key="2">
    <source>
        <dbReference type="Proteomes" id="UP000752696"/>
    </source>
</evidence>
<name>A0A6V7GZT5_9HYME</name>
<dbReference type="AlphaFoldDB" id="A0A6V7GZT5"/>